<dbReference type="GO" id="GO:0006508">
    <property type="term" value="P:proteolysis"/>
    <property type="evidence" value="ECO:0007669"/>
    <property type="project" value="UniProtKB-KW"/>
</dbReference>
<evidence type="ECO:0000313" key="6">
    <source>
        <dbReference type="EMBL" id="EOD52733.1"/>
    </source>
</evidence>
<dbReference type="GO" id="GO:0008234">
    <property type="term" value="F:cysteine-type peptidase activity"/>
    <property type="evidence" value="ECO:0007669"/>
    <property type="project" value="InterPro"/>
</dbReference>
<evidence type="ECO:0000256" key="3">
    <source>
        <dbReference type="ARBA" id="ARBA00022801"/>
    </source>
</evidence>
<evidence type="ECO:0000256" key="1">
    <source>
        <dbReference type="ARBA" id="ARBA00005234"/>
    </source>
</evidence>
<dbReference type="Pfam" id="PF02902">
    <property type="entry name" value="Peptidase_C48"/>
    <property type="match status" value="1"/>
</dbReference>
<accession>R1EY69</accession>
<dbReference type="SUPFAM" id="SSF54001">
    <property type="entry name" value="Cysteine proteinases"/>
    <property type="match status" value="1"/>
</dbReference>
<dbReference type="PROSITE" id="PS50600">
    <property type="entry name" value="ULP_PROTEASE"/>
    <property type="match status" value="1"/>
</dbReference>
<evidence type="ECO:0000256" key="2">
    <source>
        <dbReference type="ARBA" id="ARBA00022670"/>
    </source>
</evidence>
<feature type="domain" description="Ubiquitin-like protease family profile" evidence="5">
    <location>
        <begin position="226"/>
        <end position="395"/>
    </location>
</feature>
<feature type="region of interest" description="Disordered" evidence="4">
    <location>
        <begin position="154"/>
        <end position="223"/>
    </location>
</feature>
<evidence type="ECO:0000256" key="4">
    <source>
        <dbReference type="SAM" id="MobiDB-lite"/>
    </source>
</evidence>
<organism evidence="6 7">
    <name type="scientific">Botryosphaeria parva (strain UCR-NP2)</name>
    <name type="common">Grapevine canker fungus</name>
    <name type="synonym">Neofusicoccum parvum</name>
    <dbReference type="NCBI Taxonomy" id="1287680"/>
    <lineage>
        <taxon>Eukaryota</taxon>
        <taxon>Fungi</taxon>
        <taxon>Dikarya</taxon>
        <taxon>Ascomycota</taxon>
        <taxon>Pezizomycotina</taxon>
        <taxon>Dothideomycetes</taxon>
        <taxon>Dothideomycetes incertae sedis</taxon>
        <taxon>Botryosphaeriales</taxon>
        <taxon>Botryosphaeriaceae</taxon>
        <taxon>Neofusicoccum</taxon>
    </lineage>
</organism>
<gene>
    <name evidence="6" type="ORF">UCRNP2_467</name>
</gene>
<dbReference type="Proteomes" id="UP000013521">
    <property type="component" value="Unassembled WGS sequence"/>
</dbReference>
<dbReference type="OrthoDB" id="10535020at2759"/>
<reference evidence="7" key="1">
    <citation type="journal article" date="2013" name="Genome Announc.">
        <title>Draft genome sequence of Neofusicoccum parvum isolate UCR-NP2, a fungal vascular pathogen associated with grapevine cankers.</title>
        <authorList>
            <person name="Blanco-Ulate B."/>
            <person name="Rolshausen P."/>
            <person name="Cantu D."/>
        </authorList>
    </citation>
    <scope>NUCLEOTIDE SEQUENCE [LARGE SCALE GENOMIC DNA]</scope>
    <source>
        <strain evidence="7">UCR-NP2</strain>
    </source>
</reference>
<protein>
    <recommendedName>
        <fullName evidence="5">Ubiquitin-like protease family profile domain-containing protein</fullName>
    </recommendedName>
</protein>
<dbReference type="Gene3D" id="3.40.395.10">
    <property type="entry name" value="Adenoviral Proteinase, Chain A"/>
    <property type="match status" value="1"/>
</dbReference>
<comment type="similarity">
    <text evidence="1">Belongs to the peptidase C48 family.</text>
</comment>
<dbReference type="eggNOG" id="ENOG502SFBW">
    <property type="taxonomic scope" value="Eukaryota"/>
</dbReference>
<feature type="compositionally biased region" description="Basic and acidic residues" evidence="4">
    <location>
        <begin position="168"/>
        <end position="177"/>
    </location>
</feature>
<dbReference type="InterPro" id="IPR038765">
    <property type="entry name" value="Papain-like_cys_pep_sf"/>
</dbReference>
<name>R1EY69_BOTPV</name>
<feature type="compositionally biased region" description="Low complexity" evidence="4">
    <location>
        <begin position="191"/>
        <end position="200"/>
    </location>
</feature>
<dbReference type="EMBL" id="KB915695">
    <property type="protein sequence ID" value="EOD52733.1"/>
    <property type="molecule type" value="Genomic_DNA"/>
</dbReference>
<keyword evidence="2" id="KW-0645">Protease</keyword>
<proteinExistence type="inferred from homology"/>
<dbReference type="KEGG" id="npa:UCRNP2_467"/>
<evidence type="ECO:0000313" key="7">
    <source>
        <dbReference type="Proteomes" id="UP000013521"/>
    </source>
</evidence>
<keyword evidence="3" id="KW-0378">Hydrolase</keyword>
<sequence length="605" mass="67162">MSSFVDALGTLKQFESTASEASVAVLKDFTELQTTFRQYKQQIFDHLSEPSARLVALAQCTFGRIAPRVRELQQSPWQLSTDAIIDAFGVATVFSDDFLRLLCGFASSGVQWDRARQLLFDTRDRRRAKINAPTGVSHKREWVPQDVRDAMAMASVKVVPPTKRPAKRRADALHDKQQPTPPPPTRRRRLSTTTTEKTPLPRAPPVDPKHVGADGPSGSAITHPELALTDDAQVTIAETSTSLEHPHTRALQQLQDDKWLGDEAMEKIIGPLRTADVAIFEVASPPTHDWRAWAQSHRLKLLPSQATVLIPLYQPAVRHWVLLHLDLPSASVTLYNSMSAHTDPADARTVGSAIISALGVDADSRAWTFTARSPVPLQDGFLDCGVFVLVFALYALVSRQLPSDIDPRLWRRLFRRALGDVLPDETSWLPVLPQNAQPSTLDDFVEWHKKLQVTAHAMTKLRNHAHEMAAVIALVDTQADSHLHKARATRAASEQGVLARKKALELLQTVDQLCADDAAIEASLQRRIDECKREDALAAMSTEQALRYVTLTRNLQQGARSLCADVDFTAREVEKELGIMDLVMAEAYTKLVGWMAAFRQNALSV</sequence>
<dbReference type="InterPro" id="IPR003653">
    <property type="entry name" value="Peptidase_C48_C"/>
</dbReference>
<evidence type="ECO:0000259" key="5">
    <source>
        <dbReference type="PROSITE" id="PS50600"/>
    </source>
</evidence>
<dbReference type="AlphaFoldDB" id="R1EY69"/>
<dbReference type="HOGENOM" id="CLU_373830_0_0_1"/>
<dbReference type="GO" id="GO:0019783">
    <property type="term" value="F:ubiquitin-like protein peptidase activity"/>
    <property type="evidence" value="ECO:0007669"/>
    <property type="project" value="UniProtKB-ARBA"/>
</dbReference>